<feature type="compositionally biased region" description="Polar residues" evidence="2">
    <location>
        <begin position="281"/>
        <end position="303"/>
    </location>
</feature>
<dbReference type="Proteomes" id="UP000193689">
    <property type="component" value="Unassembled WGS sequence"/>
</dbReference>
<name>A0A1Y2DK46_9PEZI</name>
<proteinExistence type="predicted"/>
<feature type="compositionally biased region" description="Basic and acidic residues" evidence="2">
    <location>
        <begin position="304"/>
        <end position="318"/>
    </location>
</feature>
<reference evidence="3 4" key="1">
    <citation type="submission" date="2016-07" db="EMBL/GenBank/DDBJ databases">
        <title>Pervasive Adenine N6-methylation of Active Genes in Fungi.</title>
        <authorList>
            <consortium name="DOE Joint Genome Institute"/>
            <person name="Mondo S.J."/>
            <person name="Dannebaum R.O."/>
            <person name="Kuo R.C."/>
            <person name="Labutti K."/>
            <person name="Haridas S."/>
            <person name="Kuo A."/>
            <person name="Salamov A."/>
            <person name="Ahrendt S.R."/>
            <person name="Lipzen A."/>
            <person name="Sullivan W."/>
            <person name="Andreopoulos W.B."/>
            <person name="Clum A."/>
            <person name="Lindquist E."/>
            <person name="Daum C."/>
            <person name="Ramamoorthy G.K."/>
            <person name="Gryganskyi A."/>
            <person name="Culley D."/>
            <person name="Magnuson J.K."/>
            <person name="James T.Y."/>
            <person name="O'Malley M.A."/>
            <person name="Stajich J.E."/>
            <person name="Spatafora J.W."/>
            <person name="Visel A."/>
            <person name="Grigoriev I.V."/>
        </authorList>
    </citation>
    <scope>NUCLEOTIDE SEQUENCE [LARGE SCALE GENOMIC DNA]</scope>
    <source>
        <strain evidence="3 4">CBS 129021</strain>
    </source>
</reference>
<dbReference type="GeneID" id="63781725"/>
<comment type="caution">
    <text evidence="3">The sequence shown here is derived from an EMBL/GenBank/DDBJ whole genome shotgun (WGS) entry which is preliminary data.</text>
</comment>
<dbReference type="OrthoDB" id="3902577at2759"/>
<sequence>MSVSIETVWTVLVATIELCGEIRHAPDVVKDVKKATKRVQTQIGEIKRMMADPNSSFSTANAKIKDLIQGCLKDIVAGTSVVKEILGERKQIPWWEALSYLFWVTQRLPKLQDVVTNFNYLQSQIANVVTTFILTTTLDKQARLLRDTKAKSEKSAKDQKAVLEQIQKMMAADKKKKEEDTANKAAREMKKKDDAIKKLEKELKNAKEAHDKIVLEASRITKWAEDNKKDVLEAALHPDAESRDALVKQLVGIGLRQKDAAAKVDELLKNIRKERGRTASWRYQKQTEMPNSKTTDGKGNQKPNVKEKAKDTKKDALEAGKGGTGKDSAKLKNGTKGELSQLPLKNETKNNGLKTPDSKANDATENLSNTGSKQNTIGTKQTPDKKTERTCILFVDFSNGARSIMAQAYLEIIRNWTMNTQKRWLFEHVDSAGIAIPTPFNQVDASEKKCKPGVTVSDEAIAAIGGDEQHFQAKDPDEKQIILDRMRQHKSRGLVASDFSRFHHIVCFVENHQKLLEQLKLAAIANKKDKIISKIHFLGSCGWYQGNMNKDMAQLLKLRLDLEPMIERFLVDHYGWEKPTLSIALGRWRTLQVVVTVKEAEKLKNEGSKEIKKLGCRVHLTTERKNDKTTTLVSVSGPEGVLENARKIVVG</sequence>
<feature type="coiled-coil region" evidence="1">
    <location>
        <begin position="172"/>
        <end position="216"/>
    </location>
</feature>
<dbReference type="InParanoid" id="A0A1Y2DK46"/>
<dbReference type="Gene3D" id="3.40.50.2300">
    <property type="match status" value="1"/>
</dbReference>
<protein>
    <submittedName>
        <fullName evidence="3">Uncharacterized protein</fullName>
    </submittedName>
</protein>
<evidence type="ECO:0000256" key="2">
    <source>
        <dbReference type="SAM" id="MobiDB-lite"/>
    </source>
</evidence>
<gene>
    <name evidence="3" type="ORF">BCR38DRAFT_60043</name>
</gene>
<accession>A0A1Y2DK46</accession>
<keyword evidence="1" id="KW-0175">Coiled coil</keyword>
<dbReference type="EMBL" id="MCFJ01000013">
    <property type="protein sequence ID" value="ORY59602.1"/>
    <property type="molecule type" value="Genomic_DNA"/>
</dbReference>
<feature type="compositionally biased region" description="Polar residues" evidence="2">
    <location>
        <begin position="363"/>
        <end position="381"/>
    </location>
</feature>
<organism evidence="3 4">
    <name type="scientific">Pseudomassariella vexata</name>
    <dbReference type="NCBI Taxonomy" id="1141098"/>
    <lineage>
        <taxon>Eukaryota</taxon>
        <taxon>Fungi</taxon>
        <taxon>Dikarya</taxon>
        <taxon>Ascomycota</taxon>
        <taxon>Pezizomycotina</taxon>
        <taxon>Sordariomycetes</taxon>
        <taxon>Xylariomycetidae</taxon>
        <taxon>Amphisphaeriales</taxon>
        <taxon>Pseudomassariaceae</taxon>
        <taxon>Pseudomassariella</taxon>
    </lineage>
</organism>
<feature type="region of interest" description="Disordered" evidence="2">
    <location>
        <begin position="278"/>
        <end position="385"/>
    </location>
</feature>
<dbReference type="AlphaFoldDB" id="A0A1Y2DK46"/>
<evidence type="ECO:0000313" key="4">
    <source>
        <dbReference type="Proteomes" id="UP000193689"/>
    </source>
</evidence>
<evidence type="ECO:0000256" key="1">
    <source>
        <dbReference type="SAM" id="Coils"/>
    </source>
</evidence>
<keyword evidence="4" id="KW-1185">Reference proteome</keyword>
<dbReference type="RefSeq" id="XP_040712176.1">
    <property type="nucleotide sequence ID" value="XM_040865513.1"/>
</dbReference>
<evidence type="ECO:0000313" key="3">
    <source>
        <dbReference type="EMBL" id="ORY59602.1"/>
    </source>
</evidence>